<comment type="caution">
    <text evidence="1">The sequence shown here is derived from an EMBL/GenBank/DDBJ whole genome shotgun (WGS) entry which is preliminary data.</text>
</comment>
<reference evidence="1" key="1">
    <citation type="journal article" date="2021" name="G3 (Bethesda)">
        <title>Genome and transcriptome analysis of the beet armyworm Spodoptera exigua reveals targets for pest control. .</title>
        <authorList>
            <person name="Simon S."/>
            <person name="Breeschoten T."/>
            <person name="Jansen H.J."/>
            <person name="Dirks R.P."/>
            <person name="Schranz M.E."/>
            <person name="Ros V.I.D."/>
        </authorList>
    </citation>
    <scope>NUCLEOTIDE SEQUENCE</scope>
    <source>
        <strain evidence="1">TB_SE_WUR_2020</strain>
    </source>
</reference>
<dbReference type="Proteomes" id="UP000814243">
    <property type="component" value="Unassembled WGS sequence"/>
</dbReference>
<evidence type="ECO:0000313" key="1">
    <source>
        <dbReference type="EMBL" id="KAH9640751.1"/>
    </source>
</evidence>
<evidence type="ECO:0000313" key="2">
    <source>
        <dbReference type="Proteomes" id="UP000814243"/>
    </source>
</evidence>
<name>A0A922MPB7_SPOEX</name>
<sequence>MNNAMLRRLFWSLDIGALNITLWMLLAHHLLCISSWKAIDEEGRISLLPSSASHQRGTFEIKHPYRRGEGHHHSGRLHLAIGFEVT</sequence>
<gene>
    <name evidence="1" type="ORF">HF086_007322</name>
</gene>
<proteinExistence type="predicted"/>
<organism evidence="1 2">
    <name type="scientific">Spodoptera exigua</name>
    <name type="common">Beet armyworm</name>
    <name type="synonym">Noctua fulgens</name>
    <dbReference type="NCBI Taxonomy" id="7107"/>
    <lineage>
        <taxon>Eukaryota</taxon>
        <taxon>Metazoa</taxon>
        <taxon>Ecdysozoa</taxon>
        <taxon>Arthropoda</taxon>
        <taxon>Hexapoda</taxon>
        <taxon>Insecta</taxon>
        <taxon>Pterygota</taxon>
        <taxon>Neoptera</taxon>
        <taxon>Endopterygota</taxon>
        <taxon>Lepidoptera</taxon>
        <taxon>Glossata</taxon>
        <taxon>Ditrysia</taxon>
        <taxon>Noctuoidea</taxon>
        <taxon>Noctuidae</taxon>
        <taxon>Amphipyrinae</taxon>
        <taxon>Spodoptera</taxon>
    </lineage>
</organism>
<dbReference type="AlphaFoldDB" id="A0A922MPB7"/>
<protein>
    <submittedName>
        <fullName evidence="1">Uncharacterized protein</fullName>
    </submittedName>
</protein>
<dbReference type="EMBL" id="JACEFF010000276">
    <property type="protein sequence ID" value="KAH9640751.1"/>
    <property type="molecule type" value="Genomic_DNA"/>
</dbReference>
<accession>A0A922MPB7</accession>